<dbReference type="EMBL" id="JARKIF010000006">
    <property type="protein sequence ID" value="KAJ7636266.1"/>
    <property type="molecule type" value="Genomic_DNA"/>
</dbReference>
<evidence type="ECO:0000313" key="2">
    <source>
        <dbReference type="Proteomes" id="UP001221142"/>
    </source>
</evidence>
<proteinExistence type="predicted"/>
<evidence type="ECO:0008006" key="3">
    <source>
        <dbReference type="Google" id="ProtNLM"/>
    </source>
</evidence>
<evidence type="ECO:0000313" key="1">
    <source>
        <dbReference type="EMBL" id="KAJ7636266.1"/>
    </source>
</evidence>
<reference evidence="1" key="1">
    <citation type="submission" date="2023-03" db="EMBL/GenBank/DDBJ databases">
        <title>Massive genome expansion in bonnet fungi (Mycena s.s.) driven by repeated elements and novel gene families across ecological guilds.</title>
        <authorList>
            <consortium name="Lawrence Berkeley National Laboratory"/>
            <person name="Harder C.B."/>
            <person name="Miyauchi S."/>
            <person name="Viragh M."/>
            <person name="Kuo A."/>
            <person name="Thoen E."/>
            <person name="Andreopoulos B."/>
            <person name="Lu D."/>
            <person name="Skrede I."/>
            <person name="Drula E."/>
            <person name="Henrissat B."/>
            <person name="Morin E."/>
            <person name="Kohler A."/>
            <person name="Barry K."/>
            <person name="LaButti K."/>
            <person name="Morin E."/>
            <person name="Salamov A."/>
            <person name="Lipzen A."/>
            <person name="Mereny Z."/>
            <person name="Hegedus B."/>
            <person name="Baldrian P."/>
            <person name="Stursova M."/>
            <person name="Weitz H."/>
            <person name="Taylor A."/>
            <person name="Grigoriev I.V."/>
            <person name="Nagy L.G."/>
            <person name="Martin F."/>
            <person name="Kauserud H."/>
        </authorList>
    </citation>
    <scope>NUCLEOTIDE SEQUENCE</scope>
    <source>
        <strain evidence="1">9284</strain>
    </source>
</reference>
<gene>
    <name evidence="1" type="ORF">FB45DRAFT_1055736</name>
</gene>
<sequence>MSPFPTEILELIIDEAKAWPSTITACSLVSRQWVSRARHHGFSRIDLVDNANKHKNDRITQFLPLLESPLATFISSTLRHPVFGLFTCYPSSRNWKSATHATPLMLPRCLILRGIDQSEWEAVVASLDDARTSAQRARAGDAEQPGPLASAATHLHSPVGWRDLAADPELQEVHKLSSGDVVVIFSHM</sequence>
<organism evidence="1 2">
    <name type="scientific">Roridomyces roridus</name>
    <dbReference type="NCBI Taxonomy" id="1738132"/>
    <lineage>
        <taxon>Eukaryota</taxon>
        <taxon>Fungi</taxon>
        <taxon>Dikarya</taxon>
        <taxon>Basidiomycota</taxon>
        <taxon>Agaricomycotina</taxon>
        <taxon>Agaricomycetes</taxon>
        <taxon>Agaricomycetidae</taxon>
        <taxon>Agaricales</taxon>
        <taxon>Marasmiineae</taxon>
        <taxon>Mycenaceae</taxon>
        <taxon>Roridomyces</taxon>
    </lineage>
</organism>
<accession>A0AAD7C0U0</accession>
<protein>
    <recommendedName>
        <fullName evidence="3">F-box domain-containing protein</fullName>
    </recommendedName>
</protein>
<comment type="caution">
    <text evidence="1">The sequence shown here is derived from an EMBL/GenBank/DDBJ whole genome shotgun (WGS) entry which is preliminary data.</text>
</comment>
<dbReference type="Proteomes" id="UP001221142">
    <property type="component" value="Unassembled WGS sequence"/>
</dbReference>
<name>A0AAD7C0U0_9AGAR</name>
<keyword evidence="2" id="KW-1185">Reference proteome</keyword>
<dbReference type="AlphaFoldDB" id="A0AAD7C0U0"/>